<evidence type="ECO:0000313" key="2">
    <source>
        <dbReference type="Proteomes" id="UP000183868"/>
    </source>
</evidence>
<evidence type="ECO:0000313" key="1">
    <source>
        <dbReference type="EMBL" id="APF17356.1"/>
    </source>
</evidence>
<reference evidence="1 2" key="1">
    <citation type="submission" date="2016-11" db="EMBL/GenBank/DDBJ databases">
        <title>Genomic analysis of Caldithrix abyssi and proposal of a novel bacterial phylum Caldithrichaeota.</title>
        <authorList>
            <person name="Kublanov I."/>
            <person name="Sigalova O."/>
            <person name="Gavrilov S."/>
            <person name="Lebedinsky A."/>
            <person name="Ivanova N."/>
            <person name="Daum C."/>
            <person name="Reddy T."/>
            <person name="Klenk H.P."/>
            <person name="Goker M."/>
            <person name="Reva O."/>
            <person name="Miroshnichenko M."/>
            <person name="Kyprides N."/>
            <person name="Woyke T."/>
            <person name="Gelfand M."/>
        </authorList>
    </citation>
    <scope>NUCLEOTIDE SEQUENCE [LARGE SCALE GENOMIC DNA]</scope>
    <source>
        <strain evidence="1 2">LF13</strain>
    </source>
</reference>
<gene>
    <name evidence="1" type="ORF">Cabys_605</name>
</gene>
<accession>A0A1J1C4M0</accession>
<dbReference type="KEGG" id="caby:Cabys_605"/>
<dbReference type="Proteomes" id="UP000183868">
    <property type="component" value="Chromosome"/>
</dbReference>
<name>A0A1J1C4M0_CALAY</name>
<organism evidence="1 2">
    <name type="scientific">Caldithrix abyssi DSM 13497</name>
    <dbReference type="NCBI Taxonomy" id="880073"/>
    <lineage>
        <taxon>Bacteria</taxon>
        <taxon>Pseudomonadati</taxon>
        <taxon>Calditrichota</taxon>
        <taxon>Calditrichia</taxon>
        <taxon>Calditrichales</taxon>
        <taxon>Calditrichaceae</taxon>
        <taxon>Caldithrix</taxon>
    </lineage>
</organism>
<proteinExistence type="predicted"/>
<dbReference type="AlphaFoldDB" id="A0A1J1C4M0"/>
<sequence length="44" mass="5226">MRKLLNLKDCVRPQAKNFVKTKINNLMEIHKILNGLFALIDKRF</sequence>
<dbReference type="EMBL" id="CP018099">
    <property type="protein sequence ID" value="APF17356.1"/>
    <property type="molecule type" value="Genomic_DNA"/>
</dbReference>
<protein>
    <submittedName>
        <fullName evidence="1">Uncharacterized protein</fullName>
    </submittedName>
</protein>